<comment type="caution">
    <text evidence="4">The sequence shown here is derived from an EMBL/GenBank/DDBJ whole genome shotgun (WGS) entry which is preliminary data.</text>
</comment>
<dbReference type="Proteomes" id="UP000003175">
    <property type="component" value="Unassembled WGS sequence"/>
</dbReference>
<dbReference type="SUPFAM" id="SSF55073">
    <property type="entry name" value="Nucleotide cyclase"/>
    <property type="match status" value="1"/>
</dbReference>
<dbReference type="CDD" id="cd01949">
    <property type="entry name" value="GGDEF"/>
    <property type="match status" value="1"/>
</dbReference>
<dbReference type="InterPro" id="IPR043128">
    <property type="entry name" value="Rev_trsase/Diguanyl_cyclase"/>
</dbReference>
<keyword evidence="2" id="KW-0472">Membrane</keyword>
<gene>
    <name evidence="4" type="ORF">HMPREF9432_01191</name>
</gene>
<protein>
    <recommendedName>
        <fullName evidence="3">GGDEF domain-containing protein</fullName>
    </recommendedName>
</protein>
<dbReference type="PANTHER" id="PTHR45138:SF9">
    <property type="entry name" value="DIGUANYLATE CYCLASE DGCM-RELATED"/>
    <property type="match status" value="1"/>
</dbReference>
<evidence type="ECO:0000313" key="4">
    <source>
        <dbReference type="EMBL" id="EHG24741.1"/>
    </source>
</evidence>
<evidence type="ECO:0000256" key="2">
    <source>
        <dbReference type="SAM" id="Phobius"/>
    </source>
</evidence>
<evidence type="ECO:0000313" key="5">
    <source>
        <dbReference type="Proteomes" id="UP000003175"/>
    </source>
</evidence>
<dbReference type="Gene3D" id="3.30.70.270">
    <property type="match status" value="1"/>
</dbReference>
<feature type="transmembrane region" description="Helical" evidence="2">
    <location>
        <begin position="341"/>
        <end position="360"/>
    </location>
</feature>
<proteinExistence type="predicted"/>
<dbReference type="InterPro" id="IPR029787">
    <property type="entry name" value="Nucleotide_cyclase"/>
</dbReference>
<feature type="domain" description="GGDEF" evidence="3">
    <location>
        <begin position="445"/>
        <end position="571"/>
    </location>
</feature>
<keyword evidence="5" id="KW-1185">Reference proteome</keyword>
<evidence type="ECO:0000256" key="1">
    <source>
        <dbReference type="SAM" id="MobiDB-lite"/>
    </source>
</evidence>
<evidence type="ECO:0000259" key="3">
    <source>
        <dbReference type="PROSITE" id="PS50887"/>
    </source>
</evidence>
<dbReference type="NCBIfam" id="TIGR00254">
    <property type="entry name" value="GGDEF"/>
    <property type="match status" value="1"/>
</dbReference>
<feature type="transmembrane region" description="Helical" evidence="2">
    <location>
        <begin position="280"/>
        <end position="303"/>
    </location>
</feature>
<dbReference type="PROSITE" id="PS50887">
    <property type="entry name" value="GGDEF"/>
    <property type="match status" value="1"/>
</dbReference>
<accession>A0ABN0DPV5</accession>
<feature type="transmembrane region" description="Helical" evidence="2">
    <location>
        <begin position="187"/>
        <end position="208"/>
    </location>
</feature>
<dbReference type="InterPro" id="IPR000160">
    <property type="entry name" value="GGDEF_dom"/>
</dbReference>
<feature type="transmembrane region" description="Helical" evidence="2">
    <location>
        <begin position="366"/>
        <end position="387"/>
    </location>
</feature>
<feature type="region of interest" description="Disordered" evidence="1">
    <location>
        <begin position="558"/>
        <end position="578"/>
    </location>
</feature>
<keyword evidence="2" id="KW-0812">Transmembrane</keyword>
<dbReference type="EMBL" id="ADGH01000010">
    <property type="protein sequence ID" value="EHG24741.1"/>
    <property type="molecule type" value="Genomic_DNA"/>
</dbReference>
<dbReference type="InterPro" id="IPR050469">
    <property type="entry name" value="Diguanylate_Cyclase"/>
</dbReference>
<dbReference type="PANTHER" id="PTHR45138">
    <property type="entry name" value="REGULATORY COMPONENTS OF SENSORY TRANSDUCTION SYSTEM"/>
    <property type="match status" value="1"/>
</dbReference>
<feature type="transmembrane region" description="Helical" evidence="2">
    <location>
        <begin position="249"/>
        <end position="268"/>
    </location>
</feature>
<organism evidence="4 5">
    <name type="scientific">Selenomonas noxia F0398</name>
    <dbReference type="NCBI Taxonomy" id="702437"/>
    <lineage>
        <taxon>Bacteria</taxon>
        <taxon>Bacillati</taxon>
        <taxon>Bacillota</taxon>
        <taxon>Negativicutes</taxon>
        <taxon>Selenomonadales</taxon>
        <taxon>Selenomonadaceae</taxon>
        <taxon>Selenomonas</taxon>
    </lineage>
</organism>
<dbReference type="RefSeq" id="WP_006696461.1">
    <property type="nucleotide sequence ID" value="NZ_JH376859.1"/>
</dbReference>
<feature type="compositionally biased region" description="Acidic residues" evidence="1">
    <location>
        <begin position="568"/>
        <end position="578"/>
    </location>
</feature>
<dbReference type="SMART" id="SM00267">
    <property type="entry name" value="GGDEF"/>
    <property type="match status" value="1"/>
</dbReference>
<dbReference type="Pfam" id="PF00990">
    <property type="entry name" value="GGDEF"/>
    <property type="match status" value="1"/>
</dbReference>
<sequence>MTKIFRLLWGNCITLLCTAVIAALAALSWQTLATPLPYAAMQRAKYAVIEGSPQYKDIISFRADDFAWQPYDYPAPPPMPEGAQTIYLSWQIPANVPPLVNHILFATTNQNACVYLDDELIYIHGAWDDPAAARGRTLHFIHIGKDLAGKRLTIMLHTGYRNWLGSLDYFLLGSEKTLIRKISIADAIFIASLSIALSLIVFLVMDLAWRGIRRQRQRQLYLIAFLMSFILWASGTSSFFPRIFGQPGLWWELHLIMLYVMPITFAKITQEIAAPQFTKAVRSTMIVYLLFFAAATIGEIAGLDGYMNLLYLFYPLLLVSCFILLYALLRSPWKKYPACRHGMVAMLSLTVFVGIDALHWEYHLLSSMLSTTIYSIYATIPFVFFLIRQQMQRDAHLARQNASLARELEETQNEAQRDFLTGAYNRHQLADGVAKYSALANTRGFSFSFAIFDVDHFKTVNDTKGHLAGDQILKQIAAVVHAKTDRRHIFIRYGGDEFILLALHYDLAQMAVFCEDLRRTLAQALDGVTLSFGVSTWHGTGDHMTPLMNRADRALYRSKEKGRNTVSTEDECADAPPH</sequence>
<feature type="transmembrane region" description="Helical" evidence="2">
    <location>
        <begin position="309"/>
        <end position="329"/>
    </location>
</feature>
<feature type="transmembrane region" description="Helical" evidence="2">
    <location>
        <begin position="220"/>
        <end position="243"/>
    </location>
</feature>
<keyword evidence="2" id="KW-1133">Transmembrane helix</keyword>
<reference evidence="4 5" key="1">
    <citation type="submission" date="2011-08" db="EMBL/GenBank/DDBJ databases">
        <title>The Genome Sequence of Selenomonas noxia F0398.</title>
        <authorList>
            <consortium name="The Broad Institute Genome Sequencing Platform"/>
            <person name="Earl A."/>
            <person name="Ward D."/>
            <person name="Feldgarden M."/>
            <person name="Gevers D."/>
            <person name="Izard J."/>
            <person name="Ganesan A."/>
            <person name="Blanton J.M."/>
            <person name="Baranova O.V."/>
            <person name="Tanner A.C."/>
            <person name="Dewhirst F.E."/>
            <person name="Young S.K."/>
            <person name="Zeng Q."/>
            <person name="Gargeya S."/>
            <person name="Fitzgerald M."/>
            <person name="Haas B."/>
            <person name="Abouelleil A."/>
            <person name="Alvarado L."/>
            <person name="Arachchi H.M."/>
            <person name="Berlin A."/>
            <person name="Brown A."/>
            <person name="Chapman S.B."/>
            <person name="Chen Z."/>
            <person name="Dunbar C."/>
            <person name="Freedman E."/>
            <person name="Gearin G."/>
            <person name="Gellesch M."/>
            <person name="Goldberg J."/>
            <person name="Griggs A."/>
            <person name="Gujja S."/>
            <person name="Heiman D."/>
            <person name="Howarth C."/>
            <person name="Larson L."/>
            <person name="Lui A."/>
            <person name="MacDonald P.J.P."/>
            <person name="Montmayeur A."/>
            <person name="Murphy C."/>
            <person name="Neiman D."/>
            <person name="Pearson M."/>
            <person name="Priest M."/>
            <person name="Roberts A."/>
            <person name="Saif S."/>
            <person name="Shea T."/>
            <person name="Shenoy N."/>
            <person name="Sisk P."/>
            <person name="Stolte C."/>
            <person name="Sykes S."/>
            <person name="Wortman J."/>
            <person name="Nusbaum C."/>
            <person name="Birren B."/>
        </authorList>
    </citation>
    <scope>NUCLEOTIDE SEQUENCE [LARGE SCALE GENOMIC DNA]</scope>
    <source>
        <strain evidence="4 5">F0398</strain>
    </source>
</reference>
<name>A0ABN0DPV5_9FIRM</name>